<dbReference type="OMA" id="YFVWVKS"/>
<evidence type="ECO:0000313" key="2">
    <source>
        <dbReference type="EMBL" id="CAE8635070.1"/>
    </source>
</evidence>
<sequence length="363" mass="40425">MAAPQAQDFIKGWPHPDLISTPELREGLLESFKQGLEMTHETLNYGDKENGAYMLGHPKFRQGLAKFLEGQYDAPVDWKTLMSTGGGSMGTDLAFRVHGKAGDIVVCEEPTYFLAFTMARNQNMDLLGVPIEKDGMDLVALEKHLTGPQGSKIKFVYTVPVHHNPTGYTMSNEKRVKLVKLAQQYKFLIVADEAYQLLNFEPSGVKSFFYHDDAADPRVLAVGTFSKLIGPGVKVGWVHAHESLLKPLAGIGYIDSGNNPVIFSSMNLLHFLESGKCAKHIEYVSKELGIKCKLLCKKLREVGLEVDEAKGGYFVWVKSKGKMTGKGGEPMSINKDMFADHMRLCFCWLTPAQIEEGIEYLRQ</sequence>
<gene>
    <name evidence="2" type="ORF">PGLA1383_LOCUS50675</name>
    <name evidence="3" type="ORF">PGLA2088_LOCUS36970</name>
</gene>
<dbReference type="InterPro" id="IPR004839">
    <property type="entry name" value="Aminotransferase_I/II_large"/>
</dbReference>
<dbReference type="Gene3D" id="3.40.640.10">
    <property type="entry name" value="Type I PLP-dependent aspartate aminotransferase-like (Major domain)"/>
    <property type="match status" value="1"/>
</dbReference>
<dbReference type="Gene3D" id="3.90.1150.10">
    <property type="entry name" value="Aspartate Aminotransferase, domain 1"/>
    <property type="match status" value="1"/>
</dbReference>
<name>A0A813HBM6_POLGL</name>
<dbReference type="EMBL" id="CAJNNW010032302">
    <property type="protein sequence ID" value="CAE8712290.1"/>
    <property type="molecule type" value="Genomic_DNA"/>
</dbReference>
<comment type="caution">
    <text evidence="2">The sequence shown here is derived from an EMBL/GenBank/DDBJ whole genome shotgun (WGS) entry which is preliminary data.</text>
</comment>
<protein>
    <recommendedName>
        <fullName evidence="1">Aminotransferase class I/classII large domain-containing protein</fullName>
    </recommendedName>
</protein>
<dbReference type="GO" id="GO:0047536">
    <property type="term" value="F:2-aminoadipate transaminase activity"/>
    <property type="evidence" value="ECO:0007669"/>
    <property type="project" value="TreeGrafter"/>
</dbReference>
<dbReference type="AlphaFoldDB" id="A0A813HBM6"/>
<dbReference type="PANTHER" id="PTHR42858">
    <property type="entry name" value="AMINOTRANSFERASE"/>
    <property type="match status" value="1"/>
</dbReference>
<dbReference type="Pfam" id="PF00155">
    <property type="entry name" value="Aminotran_1_2"/>
    <property type="match status" value="1"/>
</dbReference>
<proteinExistence type="predicted"/>
<reference evidence="2" key="1">
    <citation type="submission" date="2021-02" db="EMBL/GenBank/DDBJ databases">
        <authorList>
            <person name="Dougan E. K."/>
            <person name="Rhodes N."/>
            <person name="Thang M."/>
            <person name="Chan C."/>
        </authorList>
    </citation>
    <scope>NUCLEOTIDE SEQUENCE</scope>
</reference>
<dbReference type="EMBL" id="CAJNNV010031225">
    <property type="protein sequence ID" value="CAE8635070.1"/>
    <property type="molecule type" value="Genomic_DNA"/>
</dbReference>
<dbReference type="Proteomes" id="UP000654075">
    <property type="component" value="Unassembled WGS sequence"/>
</dbReference>
<dbReference type="GO" id="GO:0030170">
    <property type="term" value="F:pyridoxal phosphate binding"/>
    <property type="evidence" value="ECO:0007669"/>
    <property type="project" value="InterPro"/>
</dbReference>
<dbReference type="InterPro" id="IPR015422">
    <property type="entry name" value="PyrdxlP-dep_Trfase_small"/>
</dbReference>
<accession>A0A813HBM6</accession>
<organism evidence="2 4">
    <name type="scientific">Polarella glacialis</name>
    <name type="common">Dinoflagellate</name>
    <dbReference type="NCBI Taxonomy" id="89957"/>
    <lineage>
        <taxon>Eukaryota</taxon>
        <taxon>Sar</taxon>
        <taxon>Alveolata</taxon>
        <taxon>Dinophyceae</taxon>
        <taxon>Suessiales</taxon>
        <taxon>Suessiaceae</taxon>
        <taxon>Polarella</taxon>
    </lineage>
</organism>
<dbReference type="InterPro" id="IPR015421">
    <property type="entry name" value="PyrdxlP-dep_Trfase_major"/>
</dbReference>
<dbReference type="CDD" id="cd00609">
    <property type="entry name" value="AAT_like"/>
    <property type="match status" value="1"/>
</dbReference>
<dbReference type="PANTHER" id="PTHR42858:SF1">
    <property type="entry name" value="LD15494P"/>
    <property type="match status" value="1"/>
</dbReference>
<dbReference type="SUPFAM" id="SSF53383">
    <property type="entry name" value="PLP-dependent transferases"/>
    <property type="match status" value="1"/>
</dbReference>
<feature type="domain" description="Aminotransferase class I/classII large" evidence="1">
    <location>
        <begin position="53"/>
        <end position="358"/>
    </location>
</feature>
<evidence type="ECO:0000259" key="1">
    <source>
        <dbReference type="Pfam" id="PF00155"/>
    </source>
</evidence>
<dbReference type="InterPro" id="IPR015424">
    <property type="entry name" value="PyrdxlP-dep_Trfase"/>
</dbReference>
<evidence type="ECO:0000313" key="3">
    <source>
        <dbReference type="EMBL" id="CAE8712290.1"/>
    </source>
</evidence>
<dbReference type="Proteomes" id="UP000626109">
    <property type="component" value="Unassembled WGS sequence"/>
</dbReference>
<dbReference type="OrthoDB" id="691673at2759"/>
<keyword evidence="4" id="KW-1185">Reference proteome</keyword>
<evidence type="ECO:0000313" key="4">
    <source>
        <dbReference type="Proteomes" id="UP000654075"/>
    </source>
</evidence>